<keyword evidence="1" id="KW-0175">Coiled coil</keyword>
<keyword evidence="2" id="KW-0812">Transmembrane</keyword>
<feature type="coiled-coil region" evidence="1">
    <location>
        <begin position="1"/>
        <end position="28"/>
    </location>
</feature>
<keyword evidence="2" id="KW-0472">Membrane</keyword>
<gene>
    <name evidence="3" type="ORF">ACFSKK_20730</name>
</gene>
<evidence type="ECO:0008006" key="5">
    <source>
        <dbReference type="Google" id="ProtNLM"/>
    </source>
</evidence>
<sequence>MGEVEEKVHELEMKILELEQQIEHIEEFHSNSLDENDVRAVVDGLLAEKNIATQEEIERQLNKSHLLLIKWILGTGLSVGALVVSIVRFF</sequence>
<evidence type="ECO:0000313" key="3">
    <source>
        <dbReference type="EMBL" id="MFD2216101.1"/>
    </source>
</evidence>
<evidence type="ECO:0000256" key="1">
    <source>
        <dbReference type="SAM" id="Coils"/>
    </source>
</evidence>
<proteinExistence type="predicted"/>
<name>A0ABW5C4W2_9BACI</name>
<dbReference type="Proteomes" id="UP001597318">
    <property type="component" value="Unassembled WGS sequence"/>
</dbReference>
<keyword evidence="2" id="KW-1133">Transmembrane helix</keyword>
<comment type="caution">
    <text evidence="3">The sequence shown here is derived from an EMBL/GenBank/DDBJ whole genome shotgun (WGS) entry which is preliminary data.</text>
</comment>
<keyword evidence="4" id="KW-1185">Reference proteome</keyword>
<reference evidence="4" key="1">
    <citation type="journal article" date="2019" name="Int. J. Syst. Evol. Microbiol.">
        <title>The Global Catalogue of Microorganisms (GCM) 10K type strain sequencing project: providing services to taxonomists for standard genome sequencing and annotation.</title>
        <authorList>
            <consortium name="The Broad Institute Genomics Platform"/>
            <consortium name="The Broad Institute Genome Sequencing Center for Infectious Disease"/>
            <person name="Wu L."/>
            <person name="Ma J."/>
        </authorList>
    </citation>
    <scope>NUCLEOTIDE SEQUENCE [LARGE SCALE GENOMIC DNA]</scope>
    <source>
        <strain evidence="4">CGMCC 1.15474</strain>
    </source>
</reference>
<evidence type="ECO:0000256" key="2">
    <source>
        <dbReference type="SAM" id="Phobius"/>
    </source>
</evidence>
<feature type="transmembrane region" description="Helical" evidence="2">
    <location>
        <begin position="67"/>
        <end position="87"/>
    </location>
</feature>
<accession>A0ABW5C4W2</accession>
<dbReference type="EMBL" id="JBHUIK010000006">
    <property type="protein sequence ID" value="MFD2216101.1"/>
    <property type="molecule type" value="Genomic_DNA"/>
</dbReference>
<evidence type="ECO:0000313" key="4">
    <source>
        <dbReference type="Proteomes" id="UP001597318"/>
    </source>
</evidence>
<protein>
    <recommendedName>
        <fullName evidence="5">DUF1640 domain-containing protein</fullName>
    </recommendedName>
</protein>
<dbReference type="RefSeq" id="WP_247339623.1">
    <property type="nucleotide sequence ID" value="NZ_CP095550.1"/>
</dbReference>
<organism evidence="3 4">
    <name type="scientific">Metabacillus endolithicus</name>
    <dbReference type="NCBI Taxonomy" id="1535204"/>
    <lineage>
        <taxon>Bacteria</taxon>
        <taxon>Bacillati</taxon>
        <taxon>Bacillota</taxon>
        <taxon>Bacilli</taxon>
        <taxon>Bacillales</taxon>
        <taxon>Bacillaceae</taxon>
        <taxon>Metabacillus</taxon>
    </lineage>
</organism>